<protein>
    <submittedName>
        <fullName evidence="1">Uncharacterized protein</fullName>
    </submittedName>
</protein>
<evidence type="ECO:0000313" key="2">
    <source>
        <dbReference type="Proteomes" id="UP000653156"/>
    </source>
</evidence>
<dbReference type="EMBL" id="CP069798">
    <property type="protein sequence ID" value="QRQ82860.1"/>
    <property type="molecule type" value="Genomic_DNA"/>
</dbReference>
<name>A0A892ZK73_9NEIS</name>
<keyword evidence="2" id="KW-1185">Reference proteome</keyword>
<sequence>MIPVYTMIATPPIMCPEQFYLHQLLLSGFRDKSRVHEFVSRVLANPATAIWGRITVALQHAAEGDKEESTQIFKSISASNGELLFECYRIQSCLLSGEFAEINALLESIPFHKYRNEPDALLYMMQIAITCGLLAVGSHIYRLLNNPDKYLDVYWALYILDKNKISPSLLASAFLLAKNHVRHQSGTTVLNCGYSYCIADGGSFQLQIYLDTQDVAVLADTGISLTERLVDFEYGHKADLGCVSVDVRAGGL</sequence>
<dbReference type="RefSeq" id="WP_230340153.1">
    <property type="nucleotide sequence ID" value="NZ_CP069798.1"/>
</dbReference>
<dbReference type="AlphaFoldDB" id="A0A892ZK73"/>
<organism evidence="1 2">
    <name type="scientific">Paralysiella testudinis</name>
    <dbReference type="NCBI Taxonomy" id="2809020"/>
    <lineage>
        <taxon>Bacteria</taxon>
        <taxon>Pseudomonadati</taxon>
        <taxon>Pseudomonadota</taxon>
        <taxon>Betaproteobacteria</taxon>
        <taxon>Neisseriales</taxon>
        <taxon>Neisseriaceae</taxon>
        <taxon>Paralysiella</taxon>
    </lineage>
</organism>
<proteinExistence type="predicted"/>
<accession>A0A892ZK73</accession>
<dbReference type="KEGG" id="ptes:JQU52_05630"/>
<dbReference type="Proteomes" id="UP000653156">
    <property type="component" value="Chromosome"/>
</dbReference>
<reference evidence="1" key="1">
    <citation type="submission" date="2021-02" db="EMBL/GenBank/DDBJ databases">
        <title>Neisseriaceae sp. 26B isolated from the cloaca of a Common Toad-headed Turtle (Mesoclemmys nasuta).</title>
        <authorList>
            <person name="Spergser J."/>
            <person name="Busse H.-J."/>
        </authorList>
    </citation>
    <scope>NUCLEOTIDE SEQUENCE</scope>
    <source>
        <strain evidence="1">26B</strain>
    </source>
</reference>
<gene>
    <name evidence="1" type="ORF">JQU52_05630</name>
</gene>
<evidence type="ECO:0000313" key="1">
    <source>
        <dbReference type="EMBL" id="QRQ82860.1"/>
    </source>
</evidence>